<dbReference type="GO" id="GO:0004822">
    <property type="term" value="F:isoleucine-tRNA ligase activity"/>
    <property type="evidence" value="ECO:0007669"/>
    <property type="project" value="UniProtKB-EC"/>
</dbReference>
<evidence type="ECO:0000259" key="16">
    <source>
        <dbReference type="Pfam" id="PF08264"/>
    </source>
</evidence>
<comment type="caution">
    <text evidence="17">The sequence shown here is derived from an EMBL/GenBank/DDBJ whole genome shotgun (WGS) entry which is preliminary data.</text>
</comment>
<comment type="similarity">
    <text evidence="2 13">Belongs to the class-I aminoacyl-tRNA synthetase family.</text>
</comment>
<sequence>MLRDYTPPYSATVVQKLMDQGAVLVGKTNMDEFAMGAGSTDGAFGPVRNPWSYAVPYREQTGVAPDSDWVITGGSSGGSAAAVSSLTSYLALGSDTGGSTRNPGALCGIVALKPTYGLLSRHGLIPLVNSMDVPGIMTRSVSDAAIVLGILQGLDVRDSTTIPAPSSLTELPEDLDVKNICIGIPTEYHAPGLSEETVAQWSRVADMFERAGARVQQVSLPYTQYSIVCYHVLCHAEVASNMARFDGLEYGHRSEENSSTEAMYASTRHEGFNDVVRGRILSGNYFLLKQNYQHYFVKAQKVRRLIADDFKRVFSSGVDALLTPTTLTDAACYSDFTQEDNRTRSAQEDVFTQPANMAGEGSAQPAETVSAQGLYRDTVLLPRTEFPMKLTGQKLLERELKIQQDCGFAHLYSWQRERKAKKEFCLHDGPPYANGDPHVGHALNKILKDIRNRFEMLRGRQVHYIPGWDCHGLPIELKALGELGTSGLSPLQIRRKAREFAEGAIARQKAAFQRWGVMADWDQCYYTYDGAYEAAQLKVFQEMHSKGLIYQDYKPVFWSPSSKTALAEAELEYNPEHVSRAIYATFPLISLPPEMESEGLESISVLVWTTQPWTIPANQAVCYMPNAQYSVVKRADNSQLLLLATERTASVAALLGTELESVGTFKGPQLEGGICKHPTIPGKEVPLLPANHVTMAKGTGLVHTAPAHGMDDYSVASQFKLSVECMVDEDGKFTEAAGPELQNLSVMSEGTDKVISLLKECGALIKEEQCVHSYPYDWRTKQPVVIRPSMQWFINTASLQDKAKEALQKVRVLPDSAKGSLLTMLDRRTYWCISRQRSWGVPIPVFYHRDTGKALINKHTVSHIAKLFKEKGSDCWWELPIETLLPPEVLKKSKAGPVTDYDRGEDVLDIWFDSGASWAAVLEESDSRADAYVEGKDQIGGWFQSSLLTSVAVRNKAPYNSVVVHGFVVSEKGEKMSKSLGNVVDPDVVINGGKDLPAYGADVLRWWVAESNIFSEVQIGPNALNSAKESVSKLRNTLKFLLGNVHGFDPLTQAVDSKEMHYIDQYMLHLLREYSMKVTDAYSAFDAGRVIRVLQAFISRDLSSFYFSIIKDRLYCDPEDSLGRRSCQTVLEEVLDGVTRSIAPILPHLAEEVYLHAPGHDEGETLFRSGWIKSSSVWRRPGLEEAVEGACAIRDSFLSSIPGKNAARYDLTIAIEPGLLFELMESLQEEPTSTTSQLAELMMSARVNLTSELPRDLPPDTTLNHGTFLINLEGSLTCQTLSPRRPVVITETVLVGSRLVESTEELPLVPR</sequence>
<evidence type="ECO:0000259" key="14">
    <source>
        <dbReference type="Pfam" id="PF00133"/>
    </source>
</evidence>
<gene>
    <name evidence="12" type="primary">QRSL1</name>
    <name evidence="17" type="ORF">F2P81_003965</name>
</gene>
<comment type="catalytic activity">
    <reaction evidence="10">
        <text>tRNA(Ile) + L-isoleucine + ATP = L-isoleucyl-tRNA(Ile) + AMP + diphosphate</text>
        <dbReference type="Rhea" id="RHEA:11060"/>
        <dbReference type="Rhea" id="RHEA-COMP:9666"/>
        <dbReference type="Rhea" id="RHEA-COMP:9695"/>
        <dbReference type="ChEBI" id="CHEBI:30616"/>
        <dbReference type="ChEBI" id="CHEBI:33019"/>
        <dbReference type="ChEBI" id="CHEBI:58045"/>
        <dbReference type="ChEBI" id="CHEBI:78442"/>
        <dbReference type="ChEBI" id="CHEBI:78528"/>
        <dbReference type="ChEBI" id="CHEBI:456215"/>
        <dbReference type="EC" id="6.1.1.5"/>
    </reaction>
    <physiologicalReaction direction="left-to-right" evidence="10">
        <dbReference type="Rhea" id="RHEA:11061"/>
    </physiologicalReaction>
</comment>
<dbReference type="Pfam" id="PF00133">
    <property type="entry name" value="tRNA-synt_1"/>
    <property type="match status" value="1"/>
</dbReference>
<dbReference type="InterPro" id="IPR014729">
    <property type="entry name" value="Rossmann-like_a/b/a_fold"/>
</dbReference>
<dbReference type="Gene3D" id="1.10.730.20">
    <property type="match status" value="1"/>
</dbReference>
<dbReference type="PRINTS" id="PR00984">
    <property type="entry name" value="TRNASYNTHILE"/>
</dbReference>
<dbReference type="GO" id="GO:0006428">
    <property type="term" value="P:isoleucyl-tRNA aminoacylation"/>
    <property type="evidence" value="ECO:0007669"/>
    <property type="project" value="InterPro"/>
</dbReference>
<keyword evidence="6 12" id="KW-0648">Protein biosynthesis</keyword>
<evidence type="ECO:0000256" key="12">
    <source>
        <dbReference type="HAMAP-Rule" id="MF_03150"/>
    </source>
</evidence>
<dbReference type="InterPro" id="IPR002301">
    <property type="entry name" value="Ile-tRNA-ligase"/>
</dbReference>
<dbReference type="InterPro" id="IPR004412">
    <property type="entry name" value="GatA"/>
</dbReference>
<dbReference type="FunFam" id="1.10.730.20:FF:000002">
    <property type="entry name" value="isoleucine--tRNA ligase, mitochondrial"/>
    <property type="match status" value="1"/>
</dbReference>
<comment type="similarity">
    <text evidence="12">Belongs to the amidase family. GatA subfamily.</text>
</comment>
<dbReference type="Pfam" id="PF01425">
    <property type="entry name" value="Amidase"/>
    <property type="match status" value="1"/>
</dbReference>
<organism evidence="17 18">
    <name type="scientific">Scophthalmus maximus</name>
    <name type="common">Turbot</name>
    <name type="synonym">Psetta maxima</name>
    <dbReference type="NCBI Taxonomy" id="52904"/>
    <lineage>
        <taxon>Eukaryota</taxon>
        <taxon>Metazoa</taxon>
        <taxon>Chordata</taxon>
        <taxon>Craniata</taxon>
        <taxon>Vertebrata</taxon>
        <taxon>Euteleostomi</taxon>
        <taxon>Actinopterygii</taxon>
        <taxon>Neopterygii</taxon>
        <taxon>Teleostei</taxon>
        <taxon>Neoteleostei</taxon>
        <taxon>Acanthomorphata</taxon>
        <taxon>Carangaria</taxon>
        <taxon>Pleuronectiformes</taxon>
        <taxon>Pleuronectoidei</taxon>
        <taxon>Scophthalmidae</taxon>
        <taxon>Scophthalmus</taxon>
    </lineage>
</organism>
<protein>
    <recommendedName>
        <fullName evidence="12">Glutamyl-tRNA(Gln) amidotransferase subunit A, mitochondrial</fullName>
        <shortName evidence="12">Glu-AdT subunit A</shortName>
        <ecNumber evidence="12">6.3.5.7</ecNumber>
    </recommendedName>
    <alternativeName>
        <fullName evidence="12">Glutaminyl-tRNA synthase-like protein 1</fullName>
    </alternativeName>
</protein>
<dbReference type="CDD" id="cd07960">
    <property type="entry name" value="Anticodon_Ia_Ile_BEm"/>
    <property type="match status" value="1"/>
</dbReference>
<keyword evidence="4 12" id="KW-0547">Nucleotide-binding</keyword>
<dbReference type="FunFam" id="1.10.10.830:FF:000002">
    <property type="entry name" value="Isoleucine--tRNA ligase, mitochondrial"/>
    <property type="match status" value="1"/>
</dbReference>
<dbReference type="Gene3D" id="3.90.1300.10">
    <property type="entry name" value="Amidase signature (AS) domain"/>
    <property type="match status" value="1"/>
</dbReference>
<evidence type="ECO:0000256" key="5">
    <source>
        <dbReference type="ARBA" id="ARBA00022840"/>
    </source>
</evidence>
<keyword evidence="7" id="KW-0809">Transit peptide</keyword>
<dbReference type="GO" id="GO:0000049">
    <property type="term" value="F:tRNA binding"/>
    <property type="evidence" value="ECO:0007669"/>
    <property type="project" value="InterPro"/>
</dbReference>
<evidence type="ECO:0000259" key="15">
    <source>
        <dbReference type="Pfam" id="PF01425"/>
    </source>
</evidence>
<feature type="domain" description="Aminoacyl-tRNA synthetase class Ia" evidence="14">
    <location>
        <begin position="415"/>
        <end position="1019"/>
    </location>
</feature>
<dbReference type="PROSITE" id="PS00178">
    <property type="entry name" value="AA_TRNA_LIGASE_I"/>
    <property type="match status" value="1"/>
</dbReference>
<dbReference type="PANTHER" id="PTHR42765:SF1">
    <property type="entry name" value="ISOLEUCINE--TRNA LIGASE, MITOCHONDRIAL"/>
    <property type="match status" value="1"/>
</dbReference>
<keyword evidence="5 12" id="KW-0067">ATP-binding</keyword>
<dbReference type="InterPro" id="IPR050081">
    <property type="entry name" value="Ile-tRNA_ligase"/>
</dbReference>
<dbReference type="InterPro" id="IPR001412">
    <property type="entry name" value="aa-tRNA-synth_I_CS"/>
</dbReference>
<dbReference type="HAMAP" id="MF_00120">
    <property type="entry name" value="GatA"/>
    <property type="match status" value="1"/>
</dbReference>
<comment type="function">
    <text evidence="11">Aminoacyl-tRNA synthetase that catalyzes the specific attachment of isoleucine to its cognate tRNA (tRNA(Ile)).</text>
</comment>
<evidence type="ECO:0000256" key="11">
    <source>
        <dbReference type="ARBA" id="ARBA00055883"/>
    </source>
</evidence>
<evidence type="ECO:0000256" key="10">
    <source>
        <dbReference type="ARBA" id="ARBA00051282"/>
    </source>
</evidence>
<evidence type="ECO:0000256" key="8">
    <source>
        <dbReference type="ARBA" id="ARBA00023128"/>
    </source>
</evidence>
<evidence type="ECO:0000256" key="6">
    <source>
        <dbReference type="ARBA" id="ARBA00022917"/>
    </source>
</evidence>
<dbReference type="EMBL" id="VEVO01000003">
    <property type="protein sequence ID" value="KAF0044807.1"/>
    <property type="molecule type" value="Genomic_DNA"/>
</dbReference>
<dbReference type="GO" id="GO:0030956">
    <property type="term" value="C:glutamyl-tRNA(Gln) amidotransferase complex"/>
    <property type="evidence" value="ECO:0007669"/>
    <property type="project" value="UniProtKB-UniRule"/>
</dbReference>
<evidence type="ECO:0000313" key="17">
    <source>
        <dbReference type="EMBL" id="KAF0044807.1"/>
    </source>
</evidence>
<comment type="catalytic activity">
    <reaction evidence="12">
        <text>L-glutamyl-tRNA(Gln) + L-glutamine + ATP + H2O = L-glutaminyl-tRNA(Gln) + L-glutamate + ADP + phosphate + H(+)</text>
        <dbReference type="Rhea" id="RHEA:17521"/>
        <dbReference type="Rhea" id="RHEA-COMP:9681"/>
        <dbReference type="Rhea" id="RHEA-COMP:9684"/>
        <dbReference type="ChEBI" id="CHEBI:15377"/>
        <dbReference type="ChEBI" id="CHEBI:15378"/>
        <dbReference type="ChEBI" id="CHEBI:29985"/>
        <dbReference type="ChEBI" id="CHEBI:30616"/>
        <dbReference type="ChEBI" id="CHEBI:43474"/>
        <dbReference type="ChEBI" id="CHEBI:58359"/>
        <dbReference type="ChEBI" id="CHEBI:78520"/>
        <dbReference type="ChEBI" id="CHEBI:78521"/>
        <dbReference type="ChEBI" id="CHEBI:456216"/>
        <dbReference type="EC" id="6.3.5.7"/>
    </reaction>
</comment>
<reference evidence="17 18" key="1">
    <citation type="submission" date="2019-06" db="EMBL/GenBank/DDBJ databases">
        <title>Draft genomes of female and male turbot (Scophthalmus maximus).</title>
        <authorList>
            <person name="Xu H."/>
            <person name="Xu X.-W."/>
            <person name="Shao C."/>
            <person name="Chen S."/>
        </authorList>
    </citation>
    <scope>NUCLEOTIDE SEQUENCE [LARGE SCALE GENOMIC DNA]</scope>
    <source>
        <strain evidence="17">Ysfricsl-2016a</strain>
        <tissue evidence="17">Blood</tissue>
    </source>
</reference>
<dbReference type="InterPro" id="IPR033708">
    <property type="entry name" value="Anticodon_Ile_BEm"/>
</dbReference>
<dbReference type="GO" id="GO:0032543">
    <property type="term" value="P:mitochondrial translation"/>
    <property type="evidence" value="ECO:0007669"/>
    <property type="project" value="UniProtKB-UniRule"/>
</dbReference>
<dbReference type="SUPFAM" id="SSF52374">
    <property type="entry name" value="Nucleotidylyl transferase"/>
    <property type="match status" value="1"/>
</dbReference>
<comment type="subunit">
    <text evidence="12">Subunit of the heterotrimeric GatCAB amidotransferase (AdT) complex, composed of A (QRSL1), B (GATB) and C (GATC) subunits.</text>
</comment>
<dbReference type="Proteomes" id="UP000438429">
    <property type="component" value="Unassembled WGS sequence"/>
</dbReference>
<evidence type="ECO:0000256" key="2">
    <source>
        <dbReference type="ARBA" id="ARBA00005594"/>
    </source>
</evidence>
<feature type="domain" description="Amidase" evidence="15">
    <location>
        <begin position="1"/>
        <end position="367"/>
    </location>
</feature>
<dbReference type="InterPro" id="IPR036928">
    <property type="entry name" value="AS_sf"/>
</dbReference>
<dbReference type="InterPro" id="IPR023631">
    <property type="entry name" value="Amidase_dom"/>
</dbReference>
<dbReference type="EC" id="6.3.5.7" evidence="12"/>
<dbReference type="NCBIfam" id="TIGR00392">
    <property type="entry name" value="ileS"/>
    <property type="match status" value="1"/>
</dbReference>
<evidence type="ECO:0000256" key="1">
    <source>
        <dbReference type="ARBA" id="ARBA00004305"/>
    </source>
</evidence>
<accession>A0A6A4TE02</accession>
<dbReference type="GO" id="GO:0002161">
    <property type="term" value="F:aminoacyl-tRNA deacylase activity"/>
    <property type="evidence" value="ECO:0007669"/>
    <property type="project" value="InterPro"/>
</dbReference>
<evidence type="ECO:0000256" key="9">
    <source>
        <dbReference type="ARBA" id="ARBA00023146"/>
    </source>
</evidence>
<dbReference type="Gene3D" id="3.90.740.10">
    <property type="entry name" value="Valyl/Leucyl/Isoleucyl-tRNA synthetase, editing domain"/>
    <property type="match status" value="1"/>
</dbReference>
<feature type="active site" description="Charge relay system" evidence="12">
    <location>
        <position position="75"/>
    </location>
</feature>
<keyword evidence="9 13" id="KW-0030">Aminoacyl-tRNA synthetase</keyword>
<evidence type="ECO:0000256" key="7">
    <source>
        <dbReference type="ARBA" id="ARBA00022946"/>
    </source>
</evidence>
<dbReference type="Gene3D" id="1.10.10.830">
    <property type="entry name" value="Ile-tRNA synthetase CP2 domain-like"/>
    <property type="match status" value="1"/>
</dbReference>
<evidence type="ECO:0000256" key="4">
    <source>
        <dbReference type="ARBA" id="ARBA00022741"/>
    </source>
</evidence>
<dbReference type="SUPFAM" id="SSF75304">
    <property type="entry name" value="Amidase signature (AS) enzymes"/>
    <property type="match status" value="1"/>
</dbReference>
<feature type="active site" description="Acyl-ester intermediate" evidence="12">
    <location>
        <position position="99"/>
    </location>
</feature>
<name>A0A6A4TE02_SCOMX</name>
<dbReference type="GO" id="GO:0070681">
    <property type="term" value="P:glutaminyl-tRNAGln biosynthesis via transamidation"/>
    <property type="evidence" value="ECO:0007669"/>
    <property type="project" value="UniProtKB-UniRule"/>
</dbReference>
<dbReference type="Gene3D" id="3.40.50.620">
    <property type="entry name" value="HUPs"/>
    <property type="match status" value="2"/>
</dbReference>
<dbReference type="SUPFAM" id="SSF50677">
    <property type="entry name" value="ValRS/IleRS/LeuRS editing domain"/>
    <property type="match status" value="1"/>
</dbReference>
<evidence type="ECO:0000256" key="13">
    <source>
        <dbReference type="RuleBase" id="RU363035"/>
    </source>
</evidence>
<comment type="caution">
    <text evidence="12">Lacks conserved residue(s) required for the propagation of feature annotation.</text>
</comment>
<keyword evidence="3 12" id="KW-0436">Ligase</keyword>
<proteinExistence type="inferred from homology"/>
<dbReference type="InterPro" id="IPR009008">
    <property type="entry name" value="Val/Leu/Ile-tRNA-synth_edit"/>
</dbReference>
<dbReference type="InterPro" id="IPR009080">
    <property type="entry name" value="tRNAsynth_Ia_anticodon-bd"/>
</dbReference>
<comment type="function">
    <text evidence="12">Allows the formation of correctly charged Gln-tRNA(Gln) through the transamidation of misacylated Glu-tRNA(Gln) in the mitochondria. The reaction takes place in the presence of glutamine and ATP through an activated gamma-phospho-Glu-tRNA(Gln).</text>
</comment>
<evidence type="ECO:0000256" key="3">
    <source>
        <dbReference type="ARBA" id="ARBA00022598"/>
    </source>
</evidence>
<dbReference type="FunFam" id="3.90.740.10:FF:000009">
    <property type="entry name" value="Isoleucyl-tRNA synthetase 2, mitochondrial"/>
    <property type="match status" value="1"/>
</dbReference>
<dbReference type="GO" id="GO:0005759">
    <property type="term" value="C:mitochondrial matrix"/>
    <property type="evidence" value="ECO:0007669"/>
    <property type="project" value="UniProtKB-SubCell"/>
</dbReference>
<dbReference type="SUPFAM" id="SSF47323">
    <property type="entry name" value="Anticodon-binding domain of a subclass of class I aminoacyl-tRNA synthetases"/>
    <property type="match status" value="1"/>
</dbReference>
<comment type="subcellular location">
    <subcellularLocation>
        <location evidence="1">Mitochondrion matrix</location>
    </subcellularLocation>
</comment>
<feature type="domain" description="Methionyl/Valyl/Leucyl/Isoleucyl-tRNA synthetase anticodon-binding" evidence="16">
    <location>
        <begin position="1064"/>
        <end position="1181"/>
    </location>
</feature>
<dbReference type="PANTHER" id="PTHR42765">
    <property type="entry name" value="SOLEUCYL-TRNA SYNTHETASE"/>
    <property type="match status" value="1"/>
</dbReference>
<dbReference type="GO" id="GO:0050567">
    <property type="term" value="F:glutaminyl-tRNA synthase (glutamine-hydrolyzing) activity"/>
    <property type="evidence" value="ECO:0007669"/>
    <property type="project" value="UniProtKB-UniRule"/>
</dbReference>
<dbReference type="FunFam" id="3.40.50.620:FF:000111">
    <property type="entry name" value="Mitochondrial isoleucyl-tRNA synthetase"/>
    <property type="match status" value="1"/>
</dbReference>
<dbReference type="Pfam" id="PF08264">
    <property type="entry name" value="Anticodon_1"/>
    <property type="match status" value="1"/>
</dbReference>
<dbReference type="GO" id="GO:0005524">
    <property type="term" value="F:ATP binding"/>
    <property type="evidence" value="ECO:0007669"/>
    <property type="project" value="UniProtKB-KW"/>
</dbReference>
<dbReference type="InterPro" id="IPR013155">
    <property type="entry name" value="M/V/L/I-tRNA-synth_anticd-bd"/>
</dbReference>
<evidence type="ECO:0000313" key="18">
    <source>
        <dbReference type="Proteomes" id="UP000438429"/>
    </source>
</evidence>
<dbReference type="InterPro" id="IPR002300">
    <property type="entry name" value="aa-tRNA-synth_Ia"/>
</dbReference>
<keyword evidence="8 12" id="KW-0496">Mitochondrion</keyword>